<keyword evidence="3 4" id="KW-0326">Glycosidase</keyword>
<keyword evidence="9" id="KW-1185">Reference proteome</keyword>
<dbReference type="InterPro" id="IPR006311">
    <property type="entry name" value="TAT_signal"/>
</dbReference>
<gene>
    <name evidence="8" type="ORF">EDD42_2688</name>
</gene>
<sequence length="525" mass="56967">MTHDLSRRTVLQGAGLGALALFASASTPLAAQAQTTAQAQASLRSVFHMTPPSGWLCDPQRPVFTNGAYQLYYLHSGQNNGPGGWDHATTTDGVAFTHHGTVMPLQPDFPVWSGSAVVDTANTAGFGAGAVIALATQPTDGVRKYQEQYLYWSTDGGFTFTMLPDPVIVNTDGRAAQTTAEIENAEWFRDPKVHWDAARNEWVCVIGRARYAAFYTSPDLTNWQLQHNFDFPNHDLGGIECPDLFQMRAGDGSWHWVLGASMDAYSIGLPMTYAYWTGTWDGTRFTADDLTPQWLDWGWDWYAAVTWPKAESPDDRRLAIAWMNNWKYAARDVPTDASDGYNGQNSVVRELRLEAQSGGRYSLLSSPVDALAGYATSTVSLPGQTVTGSAVLPWSGRAYEIELDLTWDTATNVGLSVGRSADGSRHTNIGKAGAELYVDRAPSDLAGFSLQPYTRAAAPIDAAARSVHLRVFVDTQSVEVFVNAGHTVVSQQVHFAEGDTGISLYTDGGPLTASAITIREFGTAI</sequence>
<feature type="signal peptide" evidence="5">
    <location>
        <begin position="1"/>
        <end position="33"/>
    </location>
</feature>
<dbReference type="GO" id="GO:0005737">
    <property type="term" value="C:cytoplasm"/>
    <property type="evidence" value="ECO:0007669"/>
    <property type="project" value="TreeGrafter"/>
</dbReference>
<protein>
    <submittedName>
        <fullName evidence="8">Levanbiose-producing levanase</fullName>
    </submittedName>
</protein>
<evidence type="ECO:0000256" key="2">
    <source>
        <dbReference type="ARBA" id="ARBA00022801"/>
    </source>
</evidence>
<dbReference type="InterPro" id="IPR013320">
    <property type="entry name" value="ConA-like_dom_sf"/>
</dbReference>
<reference evidence="8 9" key="1">
    <citation type="submission" date="2018-11" db="EMBL/GenBank/DDBJ databases">
        <title>Sequencing the genomes of 1000 actinobacteria strains.</title>
        <authorList>
            <person name="Klenk H.-P."/>
        </authorList>
    </citation>
    <scope>NUCLEOTIDE SEQUENCE [LARGE SCALE GENOMIC DNA]</scope>
    <source>
        <strain evidence="8 9">DSM 14012</strain>
    </source>
</reference>
<keyword evidence="2 4" id="KW-0378">Hydrolase</keyword>
<dbReference type="InterPro" id="IPR013148">
    <property type="entry name" value="Glyco_hydro_32_N"/>
</dbReference>
<dbReference type="Pfam" id="PF00251">
    <property type="entry name" value="Glyco_hydro_32N"/>
    <property type="match status" value="1"/>
</dbReference>
<accession>A0A3N2C503</accession>
<dbReference type="Gene3D" id="2.115.10.20">
    <property type="entry name" value="Glycosyl hydrolase domain, family 43"/>
    <property type="match status" value="1"/>
</dbReference>
<dbReference type="PANTHER" id="PTHR42800">
    <property type="entry name" value="EXOINULINASE INUD (AFU_ORTHOLOGUE AFUA_5G00480)"/>
    <property type="match status" value="1"/>
</dbReference>
<dbReference type="Gene3D" id="2.60.120.560">
    <property type="entry name" value="Exo-inulinase, domain 1"/>
    <property type="match status" value="1"/>
</dbReference>
<dbReference type="EMBL" id="RKHL01000001">
    <property type="protein sequence ID" value="ROR82597.1"/>
    <property type="molecule type" value="Genomic_DNA"/>
</dbReference>
<name>A0A3N2C503_9MICO</name>
<dbReference type="SUPFAM" id="SSF49899">
    <property type="entry name" value="Concanavalin A-like lectins/glucanases"/>
    <property type="match status" value="1"/>
</dbReference>
<dbReference type="Proteomes" id="UP000266915">
    <property type="component" value="Unassembled WGS sequence"/>
</dbReference>
<dbReference type="InterPro" id="IPR013189">
    <property type="entry name" value="Glyco_hydro_32_C"/>
</dbReference>
<dbReference type="GO" id="GO:0005987">
    <property type="term" value="P:sucrose catabolic process"/>
    <property type="evidence" value="ECO:0007669"/>
    <property type="project" value="TreeGrafter"/>
</dbReference>
<dbReference type="InterPro" id="IPR001362">
    <property type="entry name" value="Glyco_hydro_32"/>
</dbReference>
<organism evidence="8 9">
    <name type="scientific">Plantibacter flavus</name>
    <dbReference type="NCBI Taxonomy" id="150123"/>
    <lineage>
        <taxon>Bacteria</taxon>
        <taxon>Bacillati</taxon>
        <taxon>Actinomycetota</taxon>
        <taxon>Actinomycetes</taxon>
        <taxon>Micrococcales</taxon>
        <taxon>Microbacteriaceae</taxon>
        <taxon>Plantibacter</taxon>
    </lineage>
</organism>
<dbReference type="PROSITE" id="PS51318">
    <property type="entry name" value="TAT"/>
    <property type="match status" value="1"/>
</dbReference>
<dbReference type="SMART" id="SM00640">
    <property type="entry name" value="Glyco_32"/>
    <property type="match status" value="1"/>
</dbReference>
<dbReference type="CDD" id="cd18622">
    <property type="entry name" value="GH32_Inu-like"/>
    <property type="match status" value="1"/>
</dbReference>
<evidence type="ECO:0000259" key="7">
    <source>
        <dbReference type="Pfam" id="PF08244"/>
    </source>
</evidence>
<evidence type="ECO:0000313" key="9">
    <source>
        <dbReference type="Proteomes" id="UP000266915"/>
    </source>
</evidence>
<evidence type="ECO:0000256" key="1">
    <source>
        <dbReference type="ARBA" id="ARBA00009902"/>
    </source>
</evidence>
<proteinExistence type="inferred from homology"/>
<evidence type="ECO:0000256" key="3">
    <source>
        <dbReference type="ARBA" id="ARBA00023295"/>
    </source>
</evidence>
<evidence type="ECO:0000259" key="6">
    <source>
        <dbReference type="Pfam" id="PF00251"/>
    </source>
</evidence>
<dbReference type="PANTHER" id="PTHR42800:SF1">
    <property type="entry name" value="EXOINULINASE INUD (AFU_ORTHOLOGUE AFUA_5G00480)"/>
    <property type="match status" value="1"/>
</dbReference>
<feature type="domain" description="Glycosyl hydrolase family 32 N-terminal" evidence="6">
    <location>
        <begin position="48"/>
        <end position="357"/>
    </location>
</feature>
<dbReference type="SUPFAM" id="SSF75005">
    <property type="entry name" value="Arabinanase/levansucrase/invertase"/>
    <property type="match status" value="1"/>
</dbReference>
<feature type="domain" description="Glycosyl hydrolase family 32 C-terminal" evidence="7">
    <location>
        <begin position="385"/>
        <end position="518"/>
    </location>
</feature>
<dbReference type="RefSeq" id="WP_085512325.1">
    <property type="nucleotide sequence ID" value="NZ_FXAP01000004.1"/>
</dbReference>
<feature type="chain" id="PRO_5018695228" evidence="5">
    <location>
        <begin position="34"/>
        <end position="525"/>
    </location>
</feature>
<keyword evidence="5" id="KW-0732">Signal</keyword>
<dbReference type="InterPro" id="IPR023296">
    <property type="entry name" value="Glyco_hydro_beta-prop_sf"/>
</dbReference>
<comment type="similarity">
    <text evidence="1 4">Belongs to the glycosyl hydrolase 32 family.</text>
</comment>
<dbReference type="AlphaFoldDB" id="A0A3N2C503"/>
<evidence type="ECO:0000313" key="8">
    <source>
        <dbReference type="EMBL" id="ROR82597.1"/>
    </source>
</evidence>
<evidence type="ECO:0000256" key="5">
    <source>
        <dbReference type="SAM" id="SignalP"/>
    </source>
</evidence>
<dbReference type="Pfam" id="PF08244">
    <property type="entry name" value="Glyco_hydro_32C"/>
    <property type="match status" value="1"/>
</dbReference>
<comment type="caution">
    <text evidence="8">The sequence shown here is derived from an EMBL/GenBank/DDBJ whole genome shotgun (WGS) entry which is preliminary data.</text>
</comment>
<dbReference type="GO" id="GO:0004575">
    <property type="term" value="F:sucrose alpha-glucosidase activity"/>
    <property type="evidence" value="ECO:0007669"/>
    <property type="project" value="TreeGrafter"/>
</dbReference>
<evidence type="ECO:0000256" key="4">
    <source>
        <dbReference type="RuleBase" id="RU362110"/>
    </source>
</evidence>